<dbReference type="GO" id="GO:0005198">
    <property type="term" value="F:structural molecule activity"/>
    <property type="evidence" value="ECO:0007669"/>
    <property type="project" value="UniProtKB-UniRule"/>
</dbReference>
<organism evidence="6 7">
    <name type="scientific">Rhizobium mongolense subsp. loessense</name>
    <dbReference type="NCBI Taxonomy" id="158890"/>
    <lineage>
        <taxon>Bacteria</taxon>
        <taxon>Pseudomonadati</taxon>
        <taxon>Pseudomonadota</taxon>
        <taxon>Alphaproteobacteria</taxon>
        <taxon>Hyphomicrobiales</taxon>
        <taxon>Rhizobiaceae</taxon>
        <taxon>Rhizobium/Agrobacterium group</taxon>
        <taxon>Rhizobium</taxon>
    </lineage>
</organism>
<feature type="domain" description="Flagellin N-terminal" evidence="4">
    <location>
        <begin position="4"/>
        <end position="134"/>
    </location>
</feature>
<feature type="domain" description="Flagellin C-terminal" evidence="5">
    <location>
        <begin position="485"/>
        <end position="569"/>
    </location>
</feature>
<keyword evidence="3" id="KW-0964">Secreted</keyword>
<dbReference type="GO" id="GO:0009288">
    <property type="term" value="C:bacterial-type flagellum"/>
    <property type="evidence" value="ECO:0007669"/>
    <property type="project" value="UniProtKB-SubCell"/>
</dbReference>
<keyword evidence="6" id="KW-0966">Cell projection</keyword>
<protein>
    <recommendedName>
        <fullName evidence="3">Flagellin</fullName>
    </recommendedName>
</protein>
<dbReference type="Pfam" id="PF00669">
    <property type="entry name" value="Flagellin_N"/>
    <property type="match status" value="1"/>
</dbReference>
<keyword evidence="2 3" id="KW-0975">Bacterial flagellum</keyword>
<evidence type="ECO:0000256" key="2">
    <source>
        <dbReference type="ARBA" id="ARBA00023143"/>
    </source>
</evidence>
<keyword evidence="6" id="KW-0969">Cilium</keyword>
<dbReference type="Gene3D" id="1.20.1330.10">
    <property type="entry name" value="f41 fragment of flagellin, N-terminal domain"/>
    <property type="match status" value="2"/>
</dbReference>
<gene>
    <name evidence="6" type="ORF">SAMN02927900_03658</name>
</gene>
<evidence type="ECO:0000313" key="7">
    <source>
        <dbReference type="Proteomes" id="UP000199542"/>
    </source>
</evidence>
<dbReference type="PANTHER" id="PTHR42792">
    <property type="entry name" value="FLAGELLIN"/>
    <property type="match status" value="1"/>
</dbReference>
<dbReference type="EMBL" id="FMTM01000005">
    <property type="protein sequence ID" value="SCW66930.1"/>
    <property type="molecule type" value="Genomic_DNA"/>
</dbReference>
<dbReference type="PANTHER" id="PTHR42792:SF2">
    <property type="entry name" value="FLAGELLIN"/>
    <property type="match status" value="1"/>
</dbReference>
<dbReference type="GO" id="GO:0005576">
    <property type="term" value="C:extracellular region"/>
    <property type="evidence" value="ECO:0007669"/>
    <property type="project" value="UniProtKB-SubCell"/>
</dbReference>
<dbReference type="Pfam" id="PF00700">
    <property type="entry name" value="Flagellin_C"/>
    <property type="match status" value="1"/>
</dbReference>
<dbReference type="AlphaFoldDB" id="A0A1G4SCR9"/>
<comment type="function">
    <text evidence="3">Flagellin is the subunit protein which polymerizes to form the filaments of bacterial flagella.</text>
</comment>
<name>A0A1G4SCR9_9HYPH</name>
<evidence type="ECO:0000313" key="6">
    <source>
        <dbReference type="EMBL" id="SCW66930.1"/>
    </source>
</evidence>
<reference evidence="6 7" key="1">
    <citation type="submission" date="2016-10" db="EMBL/GenBank/DDBJ databases">
        <authorList>
            <person name="de Groot N.N."/>
        </authorList>
    </citation>
    <scope>NUCLEOTIDE SEQUENCE [LARGE SCALE GENOMIC DNA]</scope>
    <source>
        <strain evidence="6 7">CGMCC 1.3401</strain>
    </source>
</reference>
<comment type="similarity">
    <text evidence="1 3">Belongs to the bacterial flagellin family.</text>
</comment>
<dbReference type="SUPFAM" id="SSF64518">
    <property type="entry name" value="Phase 1 flagellin"/>
    <property type="match status" value="1"/>
</dbReference>
<keyword evidence="6" id="KW-0282">Flagellum</keyword>
<dbReference type="InterPro" id="IPR046358">
    <property type="entry name" value="Flagellin_C"/>
</dbReference>
<evidence type="ECO:0000256" key="3">
    <source>
        <dbReference type="RuleBase" id="RU362073"/>
    </source>
</evidence>
<dbReference type="InterPro" id="IPR001029">
    <property type="entry name" value="Flagellin_N"/>
</dbReference>
<comment type="subcellular location">
    <subcellularLocation>
        <location evidence="3">Secreted</location>
    </subcellularLocation>
    <subcellularLocation>
        <location evidence="3">Bacterial flagellum</location>
    </subcellularLocation>
</comment>
<dbReference type="InterPro" id="IPR001492">
    <property type="entry name" value="Flagellin"/>
</dbReference>
<dbReference type="RefSeq" id="WP_092586493.1">
    <property type="nucleotide sequence ID" value="NZ_FMTM01000005.1"/>
</dbReference>
<evidence type="ECO:0000256" key="1">
    <source>
        <dbReference type="ARBA" id="ARBA00005709"/>
    </source>
</evidence>
<sequence length="570" mass="59634">MTSILTNTSATAALQTLRTASIQLTKTQNQASSGLRVEKAADNAAYWSIGTTMRSDVKALSAVSDAIQIGAAKTDTAYAATSSIIDVLSEFKAKLVAGKEPGVDKSKVQDELNQLSEQAESVAKSASFNGQNWLITDATTHLMKTPDLTAQVASAFVRFADGSISVEQSDVNLKNTSMLNAGGGGILQKEIGGLGDIGGFRNTNANSVAHQGHESHDFTGPTTFGATDSLEFDLILDAGAHTAGVTYTALRIDKSVVDAALGTTDGIIRRADDLRKVLNKIFADNSIGATADEWLFSGGPAPTSNVVEIASLESSGHPGSSINLANFVSNISGHPAGFAMGLESVKSNHDNMYPFASIDYTKPFTVSDTAEIYFDAQVGPGATQSFTINRSVVDAALGTTDGYVGNATDLAAVIQYVTSGIGLSVTASGSTITFAADQSVYPDAGNRAARVMVGNVHSSPRWTLDFDLSEVDVTASDFSVDDYITGIEYMLKRSTTSGSVLGSLSKRLEMQASFAESLQDSLKSGIGRLVDADMESVAAHSAALQTQQQLAIQSLSIANASPQNVLQLFQ</sequence>
<proteinExistence type="inferred from homology"/>
<dbReference type="PRINTS" id="PR00207">
    <property type="entry name" value="FLAGELLIN"/>
</dbReference>
<evidence type="ECO:0000259" key="5">
    <source>
        <dbReference type="Pfam" id="PF00700"/>
    </source>
</evidence>
<evidence type="ECO:0000259" key="4">
    <source>
        <dbReference type="Pfam" id="PF00669"/>
    </source>
</evidence>
<accession>A0A1G4SCR9</accession>
<dbReference type="Proteomes" id="UP000199542">
    <property type="component" value="Unassembled WGS sequence"/>
</dbReference>